<comment type="caution">
    <text evidence="2">The sequence shown here is derived from an EMBL/GenBank/DDBJ whole genome shotgun (WGS) entry which is preliminary data.</text>
</comment>
<feature type="chain" id="PRO_5022901495" evidence="1">
    <location>
        <begin position="23"/>
        <end position="384"/>
    </location>
</feature>
<dbReference type="PANTHER" id="PTHR34853">
    <property type="match status" value="1"/>
</dbReference>
<dbReference type="GO" id="GO:0016042">
    <property type="term" value="P:lipid catabolic process"/>
    <property type="evidence" value="ECO:0007669"/>
    <property type="project" value="InterPro"/>
</dbReference>
<evidence type="ECO:0000313" key="2">
    <source>
        <dbReference type="EMBL" id="TNC16250.1"/>
    </source>
</evidence>
<proteinExistence type="predicted"/>
<feature type="signal peptide" evidence="1">
    <location>
        <begin position="1"/>
        <end position="22"/>
    </location>
</feature>
<dbReference type="InterPro" id="IPR005152">
    <property type="entry name" value="Lipase_secreted"/>
</dbReference>
<dbReference type="EMBL" id="VDDA01000001">
    <property type="protein sequence ID" value="TNC16250.1"/>
    <property type="molecule type" value="Genomic_DNA"/>
</dbReference>
<reference evidence="2 3" key="1">
    <citation type="submission" date="2019-06" db="EMBL/GenBank/DDBJ databases">
        <title>Genome of Methylobacterium sp. 17Sr1-39.</title>
        <authorList>
            <person name="Seo T."/>
        </authorList>
    </citation>
    <scope>NUCLEOTIDE SEQUENCE [LARGE SCALE GENOMIC DNA]</scope>
    <source>
        <strain evidence="2 3">17Sr1-39</strain>
    </source>
</reference>
<dbReference type="Gene3D" id="3.40.50.1820">
    <property type="entry name" value="alpha/beta hydrolase"/>
    <property type="match status" value="2"/>
</dbReference>
<dbReference type="Proteomes" id="UP000305267">
    <property type="component" value="Unassembled WGS sequence"/>
</dbReference>
<evidence type="ECO:0000313" key="3">
    <source>
        <dbReference type="Proteomes" id="UP000305267"/>
    </source>
</evidence>
<gene>
    <name evidence="2" type="ORF">FF100_03065</name>
</gene>
<dbReference type="GO" id="GO:0004806">
    <property type="term" value="F:triacylglycerol lipase activity"/>
    <property type="evidence" value="ECO:0007669"/>
    <property type="project" value="InterPro"/>
</dbReference>
<dbReference type="AlphaFoldDB" id="A0A5C4LPT8"/>
<dbReference type="PANTHER" id="PTHR34853:SF1">
    <property type="entry name" value="LIPASE 5"/>
    <property type="match status" value="1"/>
</dbReference>
<dbReference type="InterPro" id="IPR029058">
    <property type="entry name" value="AB_hydrolase_fold"/>
</dbReference>
<dbReference type="PIRSF" id="PIRSF029171">
    <property type="entry name" value="Esterase_LipA"/>
    <property type="match status" value="1"/>
</dbReference>
<keyword evidence="1" id="KW-0732">Signal</keyword>
<sequence>MKMLLMSIALATTPLCATPAAAQTTPATLETMPPGQMLETAPLSPELGLPEAERALSIIYTSTDGMTGHGTIPVSGAIFLPKGPPPEGGWPVVAWAHGTVGIADRCAPSRNPRSARDKAYLDQWLSQGYAVVATDYQGLGTPGPHPYLQSRSAAYSVLDSVRAALGAKLGLADRVLIVGQSQGAGAAFASAGEASDYAPSLNVVGTVATGIPYFSGASSGAGNLDEVDRTIAYLFYIAAAAQATDPSIDAKSLFTAKGAPLLEKAEQICVVDLMKAVVDAGLTRRNSIDPQYPVKLAKYLRGGTYRTLALKAPVFVGTGDKDVDVPVAMQQKLVRDACAAGTRIAHHVYAGLDHSGAVNPSFADSSKFAAAVTAGKPVASTCPN</sequence>
<organism evidence="2 3">
    <name type="scientific">Methylobacterium terricola</name>
    <dbReference type="NCBI Taxonomy" id="2583531"/>
    <lineage>
        <taxon>Bacteria</taxon>
        <taxon>Pseudomonadati</taxon>
        <taxon>Pseudomonadota</taxon>
        <taxon>Alphaproteobacteria</taxon>
        <taxon>Hyphomicrobiales</taxon>
        <taxon>Methylobacteriaceae</taxon>
        <taxon>Methylobacterium</taxon>
    </lineage>
</organism>
<evidence type="ECO:0000256" key="1">
    <source>
        <dbReference type="SAM" id="SignalP"/>
    </source>
</evidence>
<dbReference type="RefSeq" id="WP_139034067.1">
    <property type="nucleotide sequence ID" value="NZ_VDDA01000001.1"/>
</dbReference>
<name>A0A5C4LPT8_9HYPH</name>
<keyword evidence="2" id="KW-0378">Hydrolase</keyword>
<dbReference type="Pfam" id="PF03583">
    <property type="entry name" value="LIP"/>
    <property type="match status" value="1"/>
</dbReference>
<accession>A0A5C4LPT8</accession>
<protein>
    <submittedName>
        <fullName evidence="2">Alpha/beta hydrolase</fullName>
    </submittedName>
</protein>
<dbReference type="OrthoDB" id="9955at2"/>
<dbReference type="SUPFAM" id="SSF53474">
    <property type="entry name" value="alpha/beta-Hydrolases"/>
    <property type="match status" value="1"/>
</dbReference>
<keyword evidence="3" id="KW-1185">Reference proteome</keyword>